<feature type="compositionally biased region" description="Basic and acidic residues" evidence="1">
    <location>
        <begin position="230"/>
        <end position="246"/>
    </location>
</feature>
<sequence length="737" mass="82697">MADGVINQDEIEAFLQASDEDENDDNTEKDDGGLFDDDFDDEIDDADLKEMDEIMSQSISEPADNPSAPDDDDDDEAENKTHDTKPNEIVDSHCLSNKAEHAKNDAEESENDLDMDERMSEGEDTAHEREDDDDDPDEGSKDGPKADSETADEGNVSQSILDEMAAMSKRMKELQEMLNASKSQNTDEKKSTEKVDKKSAKPHSRSGKESPKQHSKSKIESQKQHRHSDRKSANENSASKKVDKKTFYGSKPKLASKTEDPVEEDNPFFNGPTEKVNAKTLFGESDDSDWDDLAGDEKSQLSKEGKEMKKLLVSGQRQRQAHAPNFDPTTIKKPVMSRWTVQKQEGPKLNPETGTVSGKYRLRDEYMPKTTSLVKEDERESVTDPFCGIRIVMQGEYCTYHVQSMYKKSSAKRQELQASTGVTPKAFGGGKRTNKDGCFFYGGNTYSTNRLSMLSVPSAGSMNFVKHLVKKDATASLSGKDGEEPLPSKSALDLLQSHKKDLQQKQVQQKRQKELLSVQLAIAKIKAKGGISKEDPNAVVQKKLLSPEAKEKIKKRVADDMDHDECPSTSTGAQEPPKKKSKLLGDLDLNSPEVQQLLKKKSKHTGALAEAEAEQEERYFGKLEQRERMEDKMASIKEMDCKYRSKSLHDRCKKEHHNFVKSKGTQRFFKCKQCKTRTICFDKMPTKACKDCGSFNFERVSMYQEKKGPTLESEELCLRGNEQKYLGSLGGKSFLNA</sequence>
<keyword evidence="4" id="KW-1185">Reference proteome</keyword>
<feature type="domain" description="Replication factor Mcm10 C-terminal" evidence="2">
    <location>
        <begin position="454"/>
        <end position="728"/>
    </location>
</feature>
<evidence type="ECO:0000313" key="3">
    <source>
        <dbReference type="EMBL" id="WAR25947.1"/>
    </source>
</evidence>
<reference evidence="3" key="1">
    <citation type="submission" date="2022-11" db="EMBL/GenBank/DDBJ databases">
        <title>Centuries of genome instability and evolution in soft-shell clam transmissible cancer (bioRxiv).</title>
        <authorList>
            <person name="Hart S.F.M."/>
            <person name="Yonemitsu M.A."/>
            <person name="Giersch R.M."/>
            <person name="Beal B.F."/>
            <person name="Arriagada G."/>
            <person name="Davis B.W."/>
            <person name="Ostrander E.A."/>
            <person name="Goff S.P."/>
            <person name="Metzger M.J."/>
        </authorList>
    </citation>
    <scope>NUCLEOTIDE SEQUENCE</scope>
    <source>
        <strain evidence="3">MELC-2E11</strain>
        <tissue evidence="3">Siphon/mantle</tissue>
    </source>
</reference>
<dbReference type="InterPro" id="IPR040184">
    <property type="entry name" value="Mcm10"/>
</dbReference>
<proteinExistence type="predicted"/>
<feature type="compositionally biased region" description="Acidic residues" evidence="1">
    <location>
        <begin position="18"/>
        <end position="45"/>
    </location>
</feature>
<dbReference type="InterPro" id="IPR015411">
    <property type="entry name" value="Rep_factor_Mcm10_C"/>
</dbReference>
<feature type="compositionally biased region" description="Basic and acidic residues" evidence="1">
    <location>
        <begin position="556"/>
        <end position="566"/>
    </location>
</feature>
<feature type="compositionally biased region" description="Basic and acidic residues" evidence="1">
    <location>
        <begin position="295"/>
        <end position="305"/>
    </location>
</feature>
<dbReference type="SMART" id="SM01280">
    <property type="entry name" value="Mcm10"/>
    <property type="match status" value="1"/>
</dbReference>
<dbReference type="Proteomes" id="UP001164746">
    <property type="component" value="Chromosome 14"/>
</dbReference>
<dbReference type="InterPro" id="IPR056791">
    <property type="entry name" value="Znf_Mcm10_C"/>
</dbReference>
<dbReference type="EMBL" id="CP111025">
    <property type="protein sequence ID" value="WAR25947.1"/>
    <property type="molecule type" value="Genomic_DNA"/>
</dbReference>
<organism evidence="3 4">
    <name type="scientific">Mya arenaria</name>
    <name type="common">Soft-shell clam</name>
    <dbReference type="NCBI Taxonomy" id="6604"/>
    <lineage>
        <taxon>Eukaryota</taxon>
        <taxon>Metazoa</taxon>
        <taxon>Spiralia</taxon>
        <taxon>Lophotrochozoa</taxon>
        <taxon>Mollusca</taxon>
        <taxon>Bivalvia</taxon>
        <taxon>Autobranchia</taxon>
        <taxon>Heteroconchia</taxon>
        <taxon>Euheterodonta</taxon>
        <taxon>Imparidentia</taxon>
        <taxon>Neoheterodontei</taxon>
        <taxon>Myida</taxon>
        <taxon>Myoidea</taxon>
        <taxon>Myidae</taxon>
        <taxon>Mya</taxon>
    </lineage>
</organism>
<protein>
    <submittedName>
        <fullName evidence="3">MCM10-like protein</fullName>
    </submittedName>
</protein>
<dbReference type="PANTHER" id="PTHR13454:SF11">
    <property type="entry name" value="PROTEIN MCM10 HOMOLOG"/>
    <property type="match status" value="1"/>
</dbReference>
<feature type="compositionally biased region" description="Basic and acidic residues" evidence="1">
    <location>
        <begin position="138"/>
        <end position="148"/>
    </location>
</feature>
<feature type="region of interest" description="Disordered" evidence="1">
    <location>
        <begin position="556"/>
        <end position="585"/>
    </location>
</feature>
<feature type="compositionally biased region" description="Basic and acidic residues" evidence="1">
    <location>
        <begin position="206"/>
        <end position="223"/>
    </location>
</feature>
<feature type="region of interest" description="Disordered" evidence="1">
    <location>
        <begin position="1"/>
        <end position="305"/>
    </location>
</feature>
<evidence type="ECO:0000259" key="2">
    <source>
        <dbReference type="SMART" id="SM01280"/>
    </source>
</evidence>
<dbReference type="Pfam" id="PF24863">
    <property type="entry name" value="zf-CCCH_Mcm10"/>
    <property type="match status" value="1"/>
</dbReference>
<dbReference type="PANTHER" id="PTHR13454">
    <property type="entry name" value="PROTEIN MCM10 HOMOLOG"/>
    <property type="match status" value="1"/>
</dbReference>
<feature type="compositionally biased region" description="Basic and acidic residues" evidence="1">
    <location>
        <begin position="116"/>
        <end position="129"/>
    </location>
</feature>
<gene>
    <name evidence="3" type="ORF">MAR_011651</name>
</gene>
<name>A0ABY7FY31_MYAAR</name>
<feature type="compositionally biased region" description="Basic and acidic residues" evidence="1">
    <location>
        <begin position="78"/>
        <end position="91"/>
    </location>
</feature>
<accession>A0ABY7FY31</accession>
<evidence type="ECO:0000313" key="4">
    <source>
        <dbReference type="Proteomes" id="UP001164746"/>
    </source>
</evidence>
<feature type="compositionally biased region" description="Acidic residues" evidence="1">
    <location>
        <begin position="284"/>
        <end position="294"/>
    </location>
</feature>
<evidence type="ECO:0000256" key="1">
    <source>
        <dbReference type="SAM" id="MobiDB-lite"/>
    </source>
</evidence>
<feature type="compositionally biased region" description="Basic and acidic residues" evidence="1">
    <location>
        <begin position="185"/>
        <end position="199"/>
    </location>
</feature>
<dbReference type="Pfam" id="PF09332">
    <property type="entry name" value="Mcm10"/>
    <property type="match status" value="1"/>
</dbReference>